<sequence length="298" mass="33277">MPRIASKSASEPRRPALRWHGGKWLLAPWIIEHFPAHRIYVEPFGGAASVLIRKPRCYGEVYNDLDGEAVNLFQVLRSDRASELVENLRLTPFAREEFEAAYQPGQDPVERARCLVVRSFQGFGSDGFNLGARRTGFRANANRNGTTPAQDWANYPEALGALIERFQGVVIESRDAQGCMGQHDGPGTLHYVDPPYLPETRSTKKKNGERYHAYAHELTAEDHADLLAYIQDLKGMVVLSGYPSALYDDALPAWFRVERKALADGARERTEVLWVNPAGWRARDHGLFGGSVCEAPDG</sequence>
<dbReference type="EMBL" id="LAZR01002135">
    <property type="protein sequence ID" value="KKN33996.1"/>
    <property type="molecule type" value="Genomic_DNA"/>
</dbReference>
<dbReference type="InterPro" id="IPR029063">
    <property type="entry name" value="SAM-dependent_MTases_sf"/>
</dbReference>
<dbReference type="InterPro" id="IPR012327">
    <property type="entry name" value="MeTrfase_D12"/>
</dbReference>
<keyword evidence="2" id="KW-0808">Transferase</keyword>
<reference evidence="4" key="1">
    <citation type="journal article" date="2015" name="Nature">
        <title>Complex archaea that bridge the gap between prokaryotes and eukaryotes.</title>
        <authorList>
            <person name="Spang A."/>
            <person name="Saw J.H."/>
            <person name="Jorgensen S.L."/>
            <person name="Zaremba-Niedzwiedzka K."/>
            <person name="Martijn J."/>
            <person name="Lind A.E."/>
            <person name="van Eijk R."/>
            <person name="Schleper C."/>
            <person name="Guy L."/>
            <person name="Ettema T.J."/>
        </authorList>
    </citation>
    <scope>NUCLEOTIDE SEQUENCE</scope>
</reference>
<evidence type="ECO:0000313" key="4">
    <source>
        <dbReference type="EMBL" id="KKN33996.1"/>
    </source>
</evidence>
<keyword evidence="3" id="KW-0949">S-adenosyl-L-methionine</keyword>
<comment type="caution">
    <text evidence="4">The sequence shown here is derived from an EMBL/GenBank/DDBJ whole genome shotgun (WGS) entry which is preliminary data.</text>
</comment>
<dbReference type="GO" id="GO:1904047">
    <property type="term" value="F:S-adenosyl-L-methionine binding"/>
    <property type="evidence" value="ECO:0007669"/>
    <property type="project" value="TreeGrafter"/>
</dbReference>
<dbReference type="PIRSF" id="PIRSF000398">
    <property type="entry name" value="M_m6A_EcoRV"/>
    <property type="match status" value="1"/>
</dbReference>
<dbReference type="AlphaFoldDB" id="A0A0F9SAH0"/>
<dbReference type="GO" id="GO:0032259">
    <property type="term" value="P:methylation"/>
    <property type="evidence" value="ECO:0007669"/>
    <property type="project" value="UniProtKB-KW"/>
</dbReference>
<dbReference type="PANTHER" id="PTHR30481:SF4">
    <property type="entry name" value="SITE-SPECIFIC DNA-METHYLTRANSFERASE (ADENINE-SPECIFIC)"/>
    <property type="match status" value="1"/>
</dbReference>
<dbReference type="SUPFAM" id="SSF53335">
    <property type="entry name" value="S-adenosyl-L-methionine-dependent methyltransferases"/>
    <property type="match status" value="1"/>
</dbReference>
<organism evidence="4">
    <name type="scientific">marine sediment metagenome</name>
    <dbReference type="NCBI Taxonomy" id="412755"/>
    <lineage>
        <taxon>unclassified sequences</taxon>
        <taxon>metagenomes</taxon>
        <taxon>ecological metagenomes</taxon>
    </lineage>
</organism>
<evidence type="ECO:0000256" key="1">
    <source>
        <dbReference type="ARBA" id="ARBA00022603"/>
    </source>
</evidence>
<dbReference type="InterPro" id="IPR012263">
    <property type="entry name" value="M_m6A_EcoRV"/>
</dbReference>
<gene>
    <name evidence="4" type="ORF">LCGC14_0798090</name>
</gene>
<dbReference type="PRINTS" id="PR00505">
    <property type="entry name" value="D12N6MTFRASE"/>
</dbReference>
<name>A0A0F9SAH0_9ZZZZ</name>
<dbReference type="PANTHER" id="PTHR30481">
    <property type="entry name" value="DNA ADENINE METHYLASE"/>
    <property type="match status" value="1"/>
</dbReference>
<dbReference type="GO" id="GO:0009007">
    <property type="term" value="F:site-specific DNA-methyltransferase (adenine-specific) activity"/>
    <property type="evidence" value="ECO:0007669"/>
    <property type="project" value="UniProtKB-EC"/>
</dbReference>
<dbReference type="GO" id="GO:0043565">
    <property type="term" value="F:sequence-specific DNA binding"/>
    <property type="evidence" value="ECO:0007669"/>
    <property type="project" value="TreeGrafter"/>
</dbReference>
<dbReference type="Pfam" id="PF02086">
    <property type="entry name" value="MethyltransfD12"/>
    <property type="match status" value="1"/>
</dbReference>
<keyword evidence="1" id="KW-0489">Methyltransferase</keyword>
<dbReference type="GO" id="GO:0006298">
    <property type="term" value="P:mismatch repair"/>
    <property type="evidence" value="ECO:0007669"/>
    <property type="project" value="TreeGrafter"/>
</dbReference>
<evidence type="ECO:0000256" key="3">
    <source>
        <dbReference type="ARBA" id="ARBA00022691"/>
    </source>
</evidence>
<protein>
    <submittedName>
        <fullName evidence="4">Uncharacterized protein</fullName>
    </submittedName>
</protein>
<dbReference type="GO" id="GO:0009307">
    <property type="term" value="P:DNA restriction-modification system"/>
    <property type="evidence" value="ECO:0007669"/>
    <property type="project" value="InterPro"/>
</dbReference>
<dbReference type="Gene3D" id="3.40.50.150">
    <property type="entry name" value="Vaccinia Virus protein VP39"/>
    <property type="match status" value="2"/>
</dbReference>
<accession>A0A0F9SAH0</accession>
<evidence type="ECO:0000256" key="2">
    <source>
        <dbReference type="ARBA" id="ARBA00022679"/>
    </source>
</evidence>
<proteinExistence type="predicted"/>